<organism evidence="2 3">
    <name type="scientific">Paracoccus sanguinis</name>
    <dbReference type="NCBI Taxonomy" id="1545044"/>
    <lineage>
        <taxon>Bacteria</taxon>
        <taxon>Pseudomonadati</taxon>
        <taxon>Pseudomonadota</taxon>
        <taxon>Alphaproteobacteria</taxon>
        <taxon>Rhodobacterales</taxon>
        <taxon>Paracoccaceae</taxon>
        <taxon>Paracoccus</taxon>
    </lineage>
</organism>
<proteinExistence type="predicted"/>
<dbReference type="PANTHER" id="PTHR11895:SF176">
    <property type="entry name" value="AMIDASE AMID-RELATED"/>
    <property type="match status" value="1"/>
</dbReference>
<dbReference type="InterPro" id="IPR020556">
    <property type="entry name" value="Amidase_CS"/>
</dbReference>
<reference evidence="2 3" key="1">
    <citation type="submission" date="2014-09" db="EMBL/GenBank/DDBJ databases">
        <authorList>
            <person name="McGinnis J.M."/>
            <person name="Wolfgang W.J."/>
        </authorList>
    </citation>
    <scope>NUCLEOTIDE SEQUENCE [LARGE SCALE GENOMIC DNA]</scope>
    <source>
        <strain evidence="2 3">5503</strain>
    </source>
</reference>
<dbReference type="PANTHER" id="PTHR11895">
    <property type="entry name" value="TRANSAMIDASE"/>
    <property type="match status" value="1"/>
</dbReference>
<dbReference type="EMBL" id="JRKQ01000029">
    <property type="protein sequence ID" value="KGJ22513.1"/>
    <property type="molecule type" value="Genomic_DNA"/>
</dbReference>
<dbReference type="Gene3D" id="3.90.1300.10">
    <property type="entry name" value="Amidase signature (AS) domain"/>
    <property type="match status" value="1"/>
</dbReference>
<dbReference type="InterPro" id="IPR036928">
    <property type="entry name" value="AS_sf"/>
</dbReference>
<dbReference type="InterPro" id="IPR000120">
    <property type="entry name" value="Amidase"/>
</dbReference>
<evidence type="ECO:0000313" key="3">
    <source>
        <dbReference type="Proteomes" id="UP000029858"/>
    </source>
</evidence>
<evidence type="ECO:0000313" key="2">
    <source>
        <dbReference type="EMBL" id="KGJ22513.1"/>
    </source>
</evidence>
<evidence type="ECO:0000259" key="1">
    <source>
        <dbReference type="Pfam" id="PF01425"/>
    </source>
</evidence>
<dbReference type="Proteomes" id="UP000029858">
    <property type="component" value="Unassembled WGS sequence"/>
</dbReference>
<dbReference type="GO" id="GO:0003824">
    <property type="term" value="F:catalytic activity"/>
    <property type="evidence" value="ECO:0007669"/>
    <property type="project" value="InterPro"/>
</dbReference>
<accession>A0A099GKA2</accession>
<dbReference type="AlphaFoldDB" id="A0A099GKA2"/>
<dbReference type="InterPro" id="IPR023631">
    <property type="entry name" value="Amidase_dom"/>
</dbReference>
<protein>
    <submittedName>
        <fullName evidence="2">Amidase</fullName>
    </submittedName>
</protein>
<name>A0A099GKA2_9RHOB</name>
<feature type="domain" description="Amidase" evidence="1">
    <location>
        <begin position="24"/>
        <end position="430"/>
    </location>
</feature>
<sequence length="442" mass="45689">MDWLKASATEQGRAIMAGLVSPLDLVEGYLDAIARAPLAPRIYARLTPERARAGAIAAHDRARAELRRGLLDGVALSWKDNVDSAGVATEAGSLLLEGRVPDSDAAVLATASAQGALCLGKTHMTELAFSGLGLNPPVATVPNAFDPQLVAGGSSGGAAVSVAMGLAAAAIGTDTGGSIRLPAAWNGLVGFKPTPGSVDMTGIVPLCRRFDVAGPLARTVEDCAALYALITGDSAPDLREAGAAGLRLMVLDGVPFDDAREAPVAAFEEACAALARAGVQITHAAPPCVAEAMALSPTLFAPEAYGLWRDQIEAAPELMFPPILERFRGGKSVTAADYVAGWETLDRLRRDWAQATAGFDAVILPTAPILPPEIARLESDPAFFASENLLALRNTRIGNLMGLPAITLPTGRPACGLMAMGRAGDDRRLLRTAAALEAALHA</sequence>
<dbReference type="PROSITE" id="PS00571">
    <property type="entry name" value="AMIDASES"/>
    <property type="match status" value="1"/>
</dbReference>
<reference evidence="2 3" key="2">
    <citation type="submission" date="2014-10" db="EMBL/GenBank/DDBJ databases">
        <title>Paracoccus sanguinis sp. nov., isolated from clinical specimens of New York State patients.</title>
        <authorList>
            <person name="Mingle L.A."/>
            <person name="Cole J.A."/>
            <person name="Lapierre P."/>
            <person name="Musser K.A."/>
        </authorList>
    </citation>
    <scope>NUCLEOTIDE SEQUENCE [LARGE SCALE GENOMIC DNA]</scope>
    <source>
        <strain evidence="2 3">5503</strain>
    </source>
</reference>
<gene>
    <name evidence="2" type="ORF">IX56_07610</name>
</gene>
<comment type="caution">
    <text evidence="2">The sequence shown here is derived from an EMBL/GenBank/DDBJ whole genome shotgun (WGS) entry which is preliminary data.</text>
</comment>
<dbReference type="Pfam" id="PF01425">
    <property type="entry name" value="Amidase"/>
    <property type="match status" value="1"/>
</dbReference>
<dbReference type="RefSeq" id="WP_036708854.1">
    <property type="nucleotide sequence ID" value="NZ_JRKQ01000029.1"/>
</dbReference>
<dbReference type="SUPFAM" id="SSF75304">
    <property type="entry name" value="Amidase signature (AS) enzymes"/>
    <property type="match status" value="1"/>
</dbReference>